<feature type="compositionally biased region" description="Polar residues" evidence="1">
    <location>
        <begin position="1003"/>
        <end position="1027"/>
    </location>
</feature>
<feature type="compositionally biased region" description="Polar residues" evidence="1">
    <location>
        <begin position="237"/>
        <end position="249"/>
    </location>
</feature>
<accession>A0A9P0A6R0</accession>
<feature type="compositionally biased region" description="Low complexity" evidence="1">
    <location>
        <begin position="261"/>
        <end position="272"/>
    </location>
</feature>
<sequence length="1420" mass="156774">MRLPLIFYSILASSLTKGMIFSFMPGGDAIKNVVSPFLSSFNTTDGEGNPTYTANLVRVVDPILAMQFARNDLVSSPEDYSGPLHPSYYAPQSFVDADRATDQGLRYTYYIYPGRNPPPESEFVADPDEFRHSQGPPSSFYVSARDPLDVSRAAYPAEQSQTLRGVFTPYRALPQENYGSRDVNDLKQTGGYQKLLNPYQYSRNPLAFTSSSNFGYAQNNQKLPYINHASVNPSLVNPISDPRSISDNQKLPPSSNPSPKNPLVSELSSDSGLLEGDRTTFYPYAGPSSVNSFGYQRAHGPILTTDSQKLTNSLNFVPINSLRSSGLSGNFEQIDNSQKLPLPQGSTLQNPPQFLRTNDPPYAEDLRTLPYPNNFATVSPVVVDPVQNSRSKLPYPLNLASIHSLKSSYDSLPKLAVDNEQIPYAHEISPVKYFSPDTTQESISYPLNVEGGNQLLSDRMSDSRSASYVRGLPYPINLAPANALASNQVNDFKVAGDYILPLKSPILAVEKIPQTKQASSPANYFDAQKLSQPRYNLPPMSPVDVTHARNPGYTNDFKKPFYPNEILSIYPTESSSVSDRQNIVPVSPRFTNDLSRTDDLLPPSPPKFASVNSLNTNLISNPEAPKYNEEPSAISAPINVLEIDPVNYPLRSEDGQEISLPYNSASMSPILSDGVANLKYVEKYPQIPYLRSLASLKSDRMRDARLQAENTVTPISFNPTLQNYGTYGINPVESGERANSKHSDEVADPRHIIPMIRRGFDLFNPWVDFPALYPVAPGGSYGPNRYQHNRRLRPEIYRDEDDAFFPSDYYLTDYVYPMDDYPVIERFSEENSFEPRPDSLVSSSQGLKPGFRKDQPNAPQPILTSRMKGLPLPFRSADDHPLRSLSEEVPSPALDQIQPPFRTLIEKLLQQESTSDEILPIHRSLIKSLLSGNSGLNPKLDAFFHRTVDEPTLGASLKNNLKSGDQISDGLHTPEYQRKAANPTAESFRVQLNPNLPDDAKSSSKPNGISPSGSSVSVNIPKTSESKPNLVPSGKIMPDAKSVPGQRGVENHDQLNSQDSYRVPQGQESAFEAGRIQPSLGKAEDAGSNDGRLDARYRTRYDPLVQDPYLGCFDWLNPKGKFEEDLFSAKNPFAKILGSKPKSSYPVATNNINYGIVEPNYGNYPIYSFDNTNPVQNFNHQTNPVFHPAEPSFQPPGYNPSIWDLSKKPGNVIVSPIKKPLFTPYDNAVPVRYADEEVQFFKALTNNVEPVPLPAPVPVPVTPAISDFNADGVRTNWPRDPKTLVQGDPSKGETPQVPTVPEAQPGKIPALVIIPAKDQGNTQEQDSSVSTINTSKNYNLLPIQLPASFLNNLINSGLFSAFLNNLPGSDPIAKTKAPGTLSLLSPVKHQIELYNPTLRGYHGGINPFAHHHTGVGYKAY</sequence>
<feature type="region of interest" description="Disordered" evidence="1">
    <location>
        <begin position="237"/>
        <end position="272"/>
    </location>
</feature>
<dbReference type="Proteomes" id="UP001152759">
    <property type="component" value="Chromosome 3"/>
</dbReference>
<proteinExistence type="predicted"/>
<keyword evidence="3" id="KW-1185">Reference proteome</keyword>
<name>A0A9P0A6R0_BEMTA</name>
<feature type="region of interest" description="Disordered" evidence="1">
    <location>
        <begin position="992"/>
        <end position="1069"/>
    </location>
</feature>
<organism evidence="2 3">
    <name type="scientific">Bemisia tabaci</name>
    <name type="common">Sweetpotato whitefly</name>
    <name type="synonym">Aleurodes tabaci</name>
    <dbReference type="NCBI Taxonomy" id="7038"/>
    <lineage>
        <taxon>Eukaryota</taxon>
        <taxon>Metazoa</taxon>
        <taxon>Ecdysozoa</taxon>
        <taxon>Arthropoda</taxon>
        <taxon>Hexapoda</taxon>
        <taxon>Insecta</taxon>
        <taxon>Pterygota</taxon>
        <taxon>Neoptera</taxon>
        <taxon>Paraneoptera</taxon>
        <taxon>Hemiptera</taxon>
        <taxon>Sternorrhyncha</taxon>
        <taxon>Aleyrodoidea</taxon>
        <taxon>Aleyrodidae</taxon>
        <taxon>Aleyrodinae</taxon>
        <taxon>Bemisia</taxon>
    </lineage>
</organism>
<feature type="region of interest" description="Disordered" evidence="1">
    <location>
        <begin position="832"/>
        <end position="876"/>
    </location>
</feature>
<reference evidence="2" key="1">
    <citation type="submission" date="2021-12" db="EMBL/GenBank/DDBJ databases">
        <authorList>
            <person name="King R."/>
        </authorList>
    </citation>
    <scope>NUCLEOTIDE SEQUENCE</scope>
</reference>
<gene>
    <name evidence="2" type="ORF">BEMITA_LOCUS6649</name>
</gene>
<evidence type="ECO:0000313" key="2">
    <source>
        <dbReference type="EMBL" id="CAH0387661.1"/>
    </source>
</evidence>
<protein>
    <submittedName>
        <fullName evidence="2">Uncharacterized protein</fullName>
    </submittedName>
</protein>
<evidence type="ECO:0000256" key="1">
    <source>
        <dbReference type="SAM" id="MobiDB-lite"/>
    </source>
</evidence>
<dbReference type="EMBL" id="OU963864">
    <property type="protein sequence ID" value="CAH0387661.1"/>
    <property type="molecule type" value="Genomic_DNA"/>
</dbReference>
<dbReference type="KEGG" id="btab:109034159"/>
<evidence type="ECO:0000313" key="3">
    <source>
        <dbReference type="Proteomes" id="UP001152759"/>
    </source>
</evidence>
<feature type="region of interest" description="Disordered" evidence="1">
    <location>
        <begin position="1271"/>
        <end position="1302"/>
    </location>
</feature>